<gene>
    <name evidence="1" type="ORF">M9H77_08279</name>
</gene>
<dbReference type="Proteomes" id="UP001060085">
    <property type="component" value="Linkage Group LG02"/>
</dbReference>
<proteinExistence type="predicted"/>
<reference evidence="2" key="1">
    <citation type="journal article" date="2023" name="Nat. Plants">
        <title>Single-cell RNA sequencing provides a high-resolution roadmap for understanding the multicellular compartmentation of specialized metabolism.</title>
        <authorList>
            <person name="Sun S."/>
            <person name="Shen X."/>
            <person name="Li Y."/>
            <person name="Li Y."/>
            <person name="Wang S."/>
            <person name="Li R."/>
            <person name="Zhang H."/>
            <person name="Shen G."/>
            <person name="Guo B."/>
            <person name="Wei J."/>
            <person name="Xu J."/>
            <person name="St-Pierre B."/>
            <person name="Chen S."/>
            <person name="Sun C."/>
        </authorList>
    </citation>
    <scope>NUCLEOTIDE SEQUENCE [LARGE SCALE GENOMIC DNA]</scope>
</reference>
<evidence type="ECO:0000313" key="1">
    <source>
        <dbReference type="EMBL" id="KAI5677329.1"/>
    </source>
</evidence>
<keyword evidence="2" id="KW-1185">Reference proteome</keyword>
<evidence type="ECO:0000313" key="2">
    <source>
        <dbReference type="Proteomes" id="UP001060085"/>
    </source>
</evidence>
<comment type="caution">
    <text evidence="1">The sequence shown here is derived from an EMBL/GenBank/DDBJ whole genome shotgun (WGS) entry which is preliminary data.</text>
</comment>
<accession>A0ACC0BXA5</accession>
<name>A0ACC0BXA5_CATRO</name>
<dbReference type="EMBL" id="CM044702">
    <property type="protein sequence ID" value="KAI5677329.1"/>
    <property type="molecule type" value="Genomic_DNA"/>
</dbReference>
<organism evidence="1 2">
    <name type="scientific">Catharanthus roseus</name>
    <name type="common">Madagascar periwinkle</name>
    <name type="synonym">Vinca rosea</name>
    <dbReference type="NCBI Taxonomy" id="4058"/>
    <lineage>
        <taxon>Eukaryota</taxon>
        <taxon>Viridiplantae</taxon>
        <taxon>Streptophyta</taxon>
        <taxon>Embryophyta</taxon>
        <taxon>Tracheophyta</taxon>
        <taxon>Spermatophyta</taxon>
        <taxon>Magnoliopsida</taxon>
        <taxon>eudicotyledons</taxon>
        <taxon>Gunneridae</taxon>
        <taxon>Pentapetalae</taxon>
        <taxon>asterids</taxon>
        <taxon>lamiids</taxon>
        <taxon>Gentianales</taxon>
        <taxon>Apocynaceae</taxon>
        <taxon>Rauvolfioideae</taxon>
        <taxon>Vinceae</taxon>
        <taxon>Catharanthinae</taxon>
        <taxon>Catharanthus</taxon>
    </lineage>
</organism>
<protein>
    <submittedName>
        <fullName evidence="1">Uncharacterized protein</fullName>
    </submittedName>
</protein>
<sequence length="254" mass="27914">MELSSTCESSNLDVMPCSFDTISSSCFFTSERDSRYASLFIISQVVNLDASKLQAFLNKAINNFPKELWHQHSAWIISHPTSMEDIDSIGVRESLSAIMCHKSVTIGSQIDEGTKSVLWIVSSSLSPKLMASVPMMISINISVAKLRASALYELLTLVTDGVLVEFESLTLTAFEVSLKVNLQASPKEPLLTWYPEVQIIPIAESPRGPPRSPRRGPKGLYEKSPPRSLKKSLPKSLQRGLPSPPRGRPSSPLA</sequence>